<sequence length="114" mass="12783">MPNQTRSIESSFAALSDPTRLAVIARLCAGPATVSDLARPFDMALPSFTQHLGVLEKAGLITSRRKGRARHVSLNSEALRAAEDWLAHARREWEARFDRFEAHLARTQQENEDD</sequence>
<name>A3VJY5_9RHOB</name>
<keyword evidence="3" id="KW-1185">Reference proteome</keyword>
<accession>A3VJY5</accession>
<evidence type="ECO:0000313" key="2">
    <source>
        <dbReference type="EMBL" id="EAQ11491.1"/>
    </source>
</evidence>
<dbReference type="PRINTS" id="PR00778">
    <property type="entry name" value="HTHARSR"/>
</dbReference>
<dbReference type="SUPFAM" id="SSF46785">
    <property type="entry name" value="Winged helix' DNA-binding domain"/>
    <property type="match status" value="1"/>
</dbReference>
<dbReference type="Pfam" id="PF12840">
    <property type="entry name" value="HTH_20"/>
    <property type="match status" value="1"/>
</dbReference>
<dbReference type="OrthoDB" id="9790747at2"/>
<evidence type="ECO:0000313" key="3">
    <source>
        <dbReference type="Proteomes" id="UP000002931"/>
    </source>
</evidence>
<gene>
    <name evidence="2" type="ORF">RB2654_01980</name>
</gene>
<dbReference type="HOGENOM" id="CLU_097806_0_2_5"/>
<organism evidence="2 3">
    <name type="scientific">Maritimibacter alkaliphilus HTCC2654</name>
    <dbReference type="NCBI Taxonomy" id="314271"/>
    <lineage>
        <taxon>Bacteria</taxon>
        <taxon>Pseudomonadati</taxon>
        <taxon>Pseudomonadota</taxon>
        <taxon>Alphaproteobacteria</taxon>
        <taxon>Rhodobacterales</taxon>
        <taxon>Roseobacteraceae</taxon>
        <taxon>Maritimibacter</taxon>
    </lineage>
</organism>
<dbReference type="NCBIfam" id="NF033788">
    <property type="entry name" value="HTH_metalloreg"/>
    <property type="match status" value="1"/>
</dbReference>
<reference evidence="2 3" key="1">
    <citation type="journal article" date="2010" name="J. Bacteriol.">
        <title>Genome sequences of Pelagibaca bermudensis HTCC2601T and Maritimibacter alkaliphilus HTCC2654T, the type strains of two marine Roseobacter genera.</title>
        <authorList>
            <person name="Thrash J.C."/>
            <person name="Cho J.C."/>
            <person name="Ferriera S."/>
            <person name="Johnson J."/>
            <person name="Vergin K.L."/>
            <person name="Giovannoni S.J."/>
        </authorList>
    </citation>
    <scope>NUCLEOTIDE SEQUENCE [LARGE SCALE GENOMIC DNA]</scope>
    <source>
        <strain evidence="2 3">HTCC2654</strain>
    </source>
</reference>
<dbReference type="InterPro" id="IPR011991">
    <property type="entry name" value="ArsR-like_HTH"/>
</dbReference>
<dbReference type="InterPro" id="IPR036388">
    <property type="entry name" value="WH-like_DNA-bd_sf"/>
</dbReference>
<dbReference type="Gene3D" id="1.10.10.10">
    <property type="entry name" value="Winged helix-like DNA-binding domain superfamily/Winged helix DNA-binding domain"/>
    <property type="match status" value="1"/>
</dbReference>
<dbReference type="InterPro" id="IPR001845">
    <property type="entry name" value="HTH_ArsR_DNA-bd_dom"/>
</dbReference>
<protein>
    <submittedName>
        <fullName evidence="2">Transcriptional regulatory protein</fullName>
    </submittedName>
</protein>
<dbReference type="eggNOG" id="COG0640">
    <property type="taxonomic scope" value="Bacteria"/>
</dbReference>
<dbReference type="InterPro" id="IPR036390">
    <property type="entry name" value="WH_DNA-bd_sf"/>
</dbReference>
<dbReference type="CDD" id="cd00090">
    <property type="entry name" value="HTH_ARSR"/>
    <property type="match status" value="1"/>
</dbReference>
<dbReference type="STRING" id="314271.RB2654_01980"/>
<dbReference type="GO" id="GO:0003700">
    <property type="term" value="F:DNA-binding transcription factor activity"/>
    <property type="evidence" value="ECO:0007669"/>
    <property type="project" value="InterPro"/>
</dbReference>
<dbReference type="EMBL" id="AAMT01000015">
    <property type="protein sequence ID" value="EAQ11491.1"/>
    <property type="molecule type" value="Genomic_DNA"/>
</dbReference>
<dbReference type="PROSITE" id="PS50987">
    <property type="entry name" value="HTH_ARSR_2"/>
    <property type="match status" value="1"/>
</dbReference>
<evidence type="ECO:0000259" key="1">
    <source>
        <dbReference type="PROSITE" id="PS50987"/>
    </source>
</evidence>
<dbReference type="AlphaFoldDB" id="A3VJY5"/>
<dbReference type="PANTHER" id="PTHR38600:SF2">
    <property type="entry name" value="SLL0088 PROTEIN"/>
    <property type="match status" value="1"/>
</dbReference>
<proteinExistence type="predicted"/>
<dbReference type="PANTHER" id="PTHR38600">
    <property type="entry name" value="TRANSCRIPTIONAL REGULATORY PROTEIN"/>
    <property type="match status" value="1"/>
</dbReference>
<dbReference type="Proteomes" id="UP000002931">
    <property type="component" value="Unassembled WGS sequence"/>
</dbReference>
<dbReference type="SMART" id="SM00418">
    <property type="entry name" value="HTH_ARSR"/>
    <property type="match status" value="1"/>
</dbReference>
<dbReference type="RefSeq" id="WP_008328196.1">
    <property type="nucleotide sequence ID" value="NZ_CH902578.1"/>
</dbReference>
<comment type="caution">
    <text evidence="2">The sequence shown here is derived from an EMBL/GenBank/DDBJ whole genome shotgun (WGS) entry which is preliminary data.</text>
</comment>
<feature type="domain" description="HTH arsR-type" evidence="1">
    <location>
        <begin position="1"/>
        <end position="94"/>
    </location>
</feature>